<dbReference type="EMBL" id="JAYKXN010000006">
    <property type="protein sequence ID" value="KAK7277870.1"/>
    <property type="molecule type" value="Genomic_DNA"/>
</dbReference>
<organism evidence="2 3">
    <name type="scientific">Clitoria ternatea</name>
    <name type="common">Butterfly pea</name>
    <dbReference type="NCBI Taxonomy" id="43366"/>
    <lineage>
        <taxon>Eukaryota</taxon>
        <taxon>Viridiplantae</taxon>
        <taxon>Streptophyta</taxon>
        <taxon>Embryophyta</taxon>
        <taxon>Tracheophyta</taxon>
        <taxon>Spermatophyta</taxon>
        <taxon>Magnoliopsida</taxon>
        <taxon>eudicotyledons</taxon>
        <taxon>Gunneridae</taxon>
        <taxon>Pentapetalae</taxon>
        <taxon>rosids</taxon>
        <taxon>fabids</taxon>
        <taxon>Fabales</taxon>
        <taxon>Fabaceae</taxon>
        <taxon>Papilionoideae</taxon>
        <taxon>50 kb inversion clade</taxon>
        <taxon>NPAAA clade</taxon>
        <taxon>indigoferoid/millettioid clade</taxon>
        <taxon>Phaseoleae</taxon>
        <taxon>Clitoria</taxon>
    </lineage>
</organism>
<evidence type="ECO:0000256" key="1">
    <source>
        <dbReference type="SAM" id="MobiDB-lite"/>
    </source>
</evidence>
<comment type="caution">
    <text evidence="2">The sequence shown here is derived from an EMBL/GenBank/DDBJ whole genome shotgun (WGS) entry which is preliminary data.</text>
</comment>
<dbReference type="AlphaFoldDB" id="A0AAN9IHW2"/>
<feature type="compositionally biased region" description="Basic and acidic residues" evidence="1">
    <location>
        <begin position="207"/>
        <end position="225"/>
    </location>
</feature>
<gene>
    <name evidence="2" type="ORF">RJT34_22889</name>
</gene>
<feature type="region of interest" description="Disordered" evidence="1">
    <location>
        <begin position="66"/>
        <end position="282"/>
    </location>
</feature>
<keyword evidence="3" id="KW-1185">Reference proteome</keyword>
<dbReference type="Proteomes" id="UP001359559">
    <property type="component" value="Unassembled WGS sequence"/>
</dbReference>
<proteinExistence type="predicted"/>
<feature type="compositionally biased region" description="Basic and acidic residues" evidence="1">
    <location>
        <begin position="264"/>
        <end position="282"/>
    </location>
</feature>
<evidence type="ECO:0000313" key="2">
    <source>
        <dbReference type="EMBL" id="KAK7277870.1"/>
    </source>
</evidence>
<feature type="compositionally biased region" description="Basic and acidic residues" evidence="1">
    <location>
        <begin position="234"/>
        <end position="256"/>
    </location>
</feature>
<feature type="compositionally biased region" description="Basic and acidic residues" evidence="1">
    <location>
        <begin position="87"/>
        <end position="102"/>
    </location>
</feature>
<feature type="compositionally biased region" description="Polar residues" evidence="1">
    <location>
        <begin position="117"/>
        <end position="127"/>
    </location>
</feature>
<name>A0AAN9IHW2_CLITE</name>
<protein>
    <submittedName>
        <fullName evidence="2">Uncharacterized protein</fullName>
    </submittedName>
</protein>
<accession>A0AAN9IHW2</accession>
<feature type="region of interest" description="Disordered" evidence="1">
    <location>
        <begin position="347"/>
        <end position="420"/>
    </location>
</feature>
<sequence>MAEYGYTFRSISSYNTTSSVRGEPRAPVLKPFAPFVPKVINGNPSEGYVTKKTIVPVASKPYGDERYHDDDDDWNHRQASPVRGSPRKFDDFISKVHNEASRSPRSSHVASPDWRHSSQPTSFNGSNKAIGGTIRSDKHDGYNGPNYGYGNKEGTKPIGGTIKNDQHDGSNGYGDYGSNKGVHKPDGGTIRNRKYDGYSGTNGYGDYGKKEGHKMLGSPAKKDSYDGYYGPRGYSDDYGNKEGHKLLGSPVKDKYDSYNGPKGYGEDHSNKEGHKLLGSPVKDKYDGYNGPYGYGGDYGNKEGHHKLLGSPVMKDKYGGYNGPYGYGDDYGKKEMYKPIGSPIKKEKYDGYSNGFGGGDYGNREGPNLMGSPYKNDNYSGYSSPKDYGGYEDYNNKERSKPLGIGSPTRNRHHGYDDNDYGDYVGDNFYSNNKERYKPSGNRGEPKLGSVWTAAPRKGTQLSGPVHDIEKAMELLRTEGAKRNGLGNNGGPRSYENDNHNGLAPSMGRAAPQTSKFDRVMNLGNETERLKNIVTGRGADHRDDTRRGYGTIDHKEAMRKFNGMTL</sequence>
<reference evidence="2 3" key="1">
    <citation type="submission" date="2024-01" db="EMBL/GenBank/DDBJ databases">
        <title>The genomes of 5 underutilized Papilionoideae crops provide insights into root nodulation and disease resistance.</title>
        <authorList>
            <person name="Yuan L."/>
        </authorList>
    </citation>
    <scope>NUCLEOTIDE SEQUENCE [LARGE SCALE GENOMIC DNA]</scope>
    <source>
        <strain evidence="2">LY-2023</strain>
        <tissue evidence="2">Leaf</tissue>
    </source>
</reference>
<evidence type="ECO:0000313" key="3">
    <source>
        <dbReference type="Proteomes" id="UP001359559"/>
    </source>
</evidence>